<dbReference type="EMBL" id="NEDP02005537">
    <property type="protein sequence ID" value="OWF39209.1"/>
    <property type="molecule type" value="Genomic_DNA"/>
</dbReference>
<feature type="transmembrane region" description="Helical" evidence="1">
    <location>
        <begin position="59"/>
        <end position="82"/>
    </location>
</feature>
<protein>
    <submittedName>
        <fullName evidence="2">Uncharacterized protein</fullName>
    </submittedName>
</protein>
<name>A0A210PRU7_MIZYE</name>
<organism evidence="2 3">
    <name type="scientific">Mizuhopecten yessoensis</name>
    <name type="common">Japanese scallop</name>
    <name type="synonym">Patinopecten yessoensis</name>
    <dbReference type="NCBI Taxonomy" id="6573"/>
    <lineage>
        <taxon>Eukaryota</taxon>
        <taxon>Metazoa</taxon>
        <taxon>Spiralia</taxon>
        <taxon>Lophotrochozoa</taxon>
        <taxon>Mollusca</taxon>
        <taxon>Bivalvia</taxon>
        <taxon>Autobranchia</taxon>
        <taxon>Pteriomorphia</taxon>
        <taxon>Pectinida</taxon>
        <taxon>Pectinoidea</taxon>
        <taxon>Pectinidae</taxon>
        <taxon>Mizuhopecten</taxon>
    </lineage>
</organism>
<dbReference type="OrthoDB" id="6085790at2759"/>
<feature type="transmembrane region" description="Helical" evidence="1">
    <location>
        <begin position="131"/>
        <end position="156"/>
    </location>
</feature>
<reference evidence="2 3" key="1">
    <citation type="journal article" date="2017" name="Nat. Ecol. Evol.">
        <title>Scallop genome provides insights into evolution of bilaterian karyotype and development.</title>
        <authorList>
            <person name="Wang S."/>
            <person name="Zhang J."/>
            <person name="Jiao W."/>
            <person name="Li J."/>
            <person name="Xun X."/>
            <person name="Sun Y."/>
            <person name="Guo X."/>
            <person name="Huan P."/>
            <person name="Dong B."/>
            <person name="Zhang L."/>
            <person name="Hu X."/>
            <person name="Sun X."/>
            <person name="Wang J."/>
            <person name="Zhao C."/>
            <person name="Wang Y."/>
            <person name="Wang D."/>
            <person name="Huang X."/>
            <person name="Wang R."/>
            <person name="Lv J."/>
            <person name="Li Y."/>
            <person name="Zhang Z."/>
            <person name="Liu B."/>
            <person name="Lu W."/>
            <person name="Hui Y."/>
            <person name="Liang J."/>
            <person name="Zhou Z."/>
            <person name="Hou R."/>
            <person name="Li X."/>
            <person name="Liu Y."/>
            <person name="Li H."/>
            <person name="Ning X."/>
            <person name="Lin Y."/>
            <person name="Zhao L."/>
            <person name="Xing Q."/>
            <person name="Dou J."/>
            <person name="Li Y."/>
            <person name="Mao J."/>
            <person name="Guo H."/>
            <person name="Dou H."/>
            <person name="Li T."/>
            <person name="Mu C."/>
            <person name="Jiang W."/>
            <person name="Fu Q."/>
            <person name="Fu X."/>
            <person name="Miao Y."/>
            <person name="Liu J."/>
            <person name="Yu Q."/>
            <person name="Li R."/>
            <person name="Liao H."/>
            <person name="Li X."/>
            <person name="Kong Y."/>
            <person name="Jiang Z."/>
            <person name="Chourrout D."/>
            <person name="Li R."/>
            <person name="Bao Z."/>
        </authorList>
    </citation>
    <scope>NUCLEOTIDE SEQUENCE [LARGE SCALE GENOMIC DNA]</scope>
    <source>
        <strain evidence="2 3">PY_sf001</strain>
    </source>
</reference>
<keyword evidence="1" id="KW-0472">Membrane</keyword>
<comment type="caution">
    <text evidence="2">The sequence shown here is derived from an EMBL/GenBank/DDBJ whole genome shotgun (WGS) entry which is preliminary data.</text>
</comment>
<evidence type="ECO:0000256" key="1">
    <source>
        <dbReference type="SAM" id="Phobius"/>
    </source>
</evidence>
<dbReference type="AlphaFoldDB" id="A0A210PRU7"/>
<feature type="transmembrane region" description="Helical" evidence="1">
    <location>
        <begin position="186"/>
        <end position="212"/>
    </location>
</feature>
<evidence type="ECO:0000313" key="2">
    <source>
        <dbReference type="EMBL" id="OWF39209.1"/>
    </source>
</evidence>
<sequence>MQPVYYTGSGNGQRNTYNSPVHFQVAYPNTLQNASSQIQTQNQEVYRQHRSNISGKSRAFGVIYCFLGVLLVVIGAIGIYYGAPDMPYVVPLHIATGIMLIAAGICAFMASNRIQTEDSVSAQTKCLMIGLFCLSVVGVTICFVTAGINGVMGVVFCLGVEYSCSGDRSCKVRSVNDQCTENEDTNIAVCSVIIVVSFLASLLCILVTCFFCRYGRLFGIKNNGHFVM</sequence>
<dbReference type="Proteomes" id="UP000242188">
    <property type="component" value="Unassembled WGS sequence"/>
</dbReference>
<gene>
    <name evidence="2" type="ORF">KP79_PYT20330</name>
</gene>
<accession>A0A210PRU7</accession>
<keyword evidence="1" id="KW-0812">Transmembrane</keyword>
<feature type="transmembrane region" description="Helical" evidence="1">
    <location>
        <begin position="88"/>
        <end position="110"/>
    </location>
</feature>
<keyword evidence="3" id="KW-1185">Reference proteome</keyword>
<keyword evidence="1" id="KW-1133">Transmembrane helix</keyword>
<proteinExistence type="predicted"/>
<evidence type="ECO:0000313" key="3">
    <source>
        <dbReference type="Proteomes" id="UP000242188"/>
    </source>
</evidence>